<sequence>MFNYRLCEILDIKYPIFQGGMAWVADSSLASAVSNAGGLGLIAAGNAPTEYVREEIRKAKTLTDKIFGVNIMLLSPYADEIAELVCEEGIRVITTGAGNPGKYMDRWKEHGIKVIPVVASVALAKRMERAGADALIVEGCEAGGHVGELTTMVAVPQVVDAVNIPVIAAGGIGDGRGVAAAFMLGASGVQLGTRFLVAKECTIHENYKHKVINAKDIDTVVTGRATGHPVRVIRNKLSRRFVTMEKEGVDKEELDKLGAGTLRKAAREGEVQEGSVMAGQVAGLIKKEQSCSEIIEEIFIEFQNSIRSFGED</sequence>
<organism evidence="6 7">
    <name type="scientific">Hathewaya histolytica</name>
    <name type="common">Clostridium histolyticum</name>
    <dbReference type="NCBI Taxonomy" id="1498"/>
    <lineage>
        <taxon>Bacteria</taxon>
        <taxon>Bacillati</taxon>
        <taxon>Bacillota</taxon>
        <taxon>Clostridia</taxon>
        <taxon>Eubacteriales</taxon>
        <taxon>Clostridiaceae</taxon>
        <taxon>Hathewaya</taxon>
    </lineage>
</organism>
<evidence type="ECO:0000313" key="7">
    <source>
        <dbReference type="Proteomes" id="UP000308489"/>
    </source>
</evidence>
<reference evidence="6 7" key="1">
    <citation type="submission" date="2019-05" db="EMBL/GenBank/DDBJ databases">
        <authorList>
            <consortium name="Pathogen Informatics"/>
        </authorList>
    </citation>
    <scope>NUCLEOTIDE SEQUENCE [LARGE SCALE GENOMIC DNA]</scope>
    <source>
        <strain evidence="6 7">NCTC503</strain>
    </source>
</reference>
<keyword evidence="5 6" id="KW-0560">Oxidoreductase</keyword>
<evidence type="ECO:0000313" key="6">
    <source>
        <dbReference type="EMBL" id="VTQ96317.1"/>
    </source>
</evidence>
<dbReference type="RefSeq" id="WP_138211162.1">
    <property type="nucleotide sequence ID" value="NZ_CBCRUQ010000007.1"/>
</dbReference>
<dbReference type="Pfam" id="PF03060">
    <property type="entry name" value="NMO"/>
    <property type="match status" value="1"/>
</dbReference>
<accession>A0A4V6KEU6</accession>
<dbReference type="InterPro" id="IPR004136">
    <property type="entry name" value="NMO"/>
</dbReference>
<dbReference type="PANTHER" id="PTHR32332">
    <property type="entry name" value="2-NITROPROPANE DIOXYGENASE"/>
    <property type="match status" value="1"/>
</dbReference>
<keyword evidence="6" id="KW-0223">Dioxygenase</keyword>
<keyword evidence="3" id="KW-0285">Flavoprotein</keyword>
<dbReference type="EMBL" id="LR590481">
    <property type="protein sequence ID" value="VTQ96317.1"/>
    <property type="molecule type" value="Genomic_DNA"/>
</dbReference>
<dbReference type="Proteomes" id="UP000308489">
    <property type="component" value="Chromosome 1"/>
</dbReference>
<dbReference type="AlphaFoldDB" id="A0A4V6KEU6"/>
<evidence type="ECO:0000256" key="2">
    <source>
        <dbReference type="ARBA" id="ARBA00013457"/>
    </source>
</evidence>
<dbReference type="InterPro" id="IPR017569">
    <property type="entry name" value="Enoyl_ACP_red-II_put"/>
</dbReference>
<comment type="function">
    <text evidence="1">Nitronate monooxygenase that uses molecular oxygen to catalyze the oxidative denitrification of alkyl nitronates. Acts on propionate 3-nitronate (P3N), the presumed physiological substrate. Probably functions in the detoxification of P3N, a metabolic poison produced by plants and fungi as a defense mechanism.</text>
</comment>
<dbReference type="KEGG" id="hhw:NCTC503_02683"/>
<dbReference type="CDD" id="cd04730">
    <property type="entry name" value="NPD_like"/>
    <property type="match status" value="1"/>
</dbReference>
<keyword evidence="7" id="KW-1185">Reference proteome</keyword>
<dbReference type="PANTHER" id="PTHR32332:SF20">
    <property type="entry name" value="2-NITROPROPANE DIOXYGENASE-LIKE PROTEIN"/>
    <property type="match status" value="1"/>
</dbReference>
<keyword evidence="4" id="KW-0288">FMN</keyword>
<gene>
    <name evidence="6" type="ORF">NCTC503_02683</name>
</gene>
<dbReference type="Gene3D" id="3.20.20.70">
    <property type="entry name" value="Aldolase class I"/>
    <property type="match status" value="1"/>
</dbReference>
<protein>
    <recommendedName>
        <fullName evidence="2">Probable nitronate monooxygenase</fullName>
    </recommendedName>
</protein>
<dbReference type="SUPFAM" id="SSF51412">
    <property type="entry name" value="Inosine monophosphate dehydrogenase (IMPDH)"/>
    <property type="match status" value="1"/>
</dbReference>
<evidence type="ECO:0000256" key="3">
    <source>
        <dbReference type="ARBA" id="ARBA00022630"/>
    </source>
</evidence>
<dbReference type="OrthoDB" id="9778912at2"/>
<dbReference type="NCBIfam" id="TIGR03151">
    <property type="entry name" value="enACPred_II"/>
    <property type="match status" value="1"/>
</dbReference>
<name>A0A4V6KEU6_HATHI</name>
<proteinExistence type="predicted"/>
<dbReference type="InterPro" id="IPR013785">
    <property type="entry name" value="Aldolase_TIM"/>
</dbReference>
<dbReference type="GO" id="GO:0018580">
    <property type="term" value="F:nitronate monooxygenase activity"/>
    <property type="evidence" value="ECO:0007669"/>
    <property type="project" value="InterPro"/>
</dbReference>
<dbReference type="GO" id="GO:0051213">
    <property type="term" value="F:dioxygenase activity"/>
    <property type="evidence" value="ECO:0007669"/>
    <property type="project" value="UniProtKB-KW"/>
</dbReference>
<evidence type="ECO:0000256" key="5">
    <source>
        <dbReference type="ARBA" id="ARBA00023002"/>
    </source>
</evidence>
<evidence type="ECO:0000256" key="1">
    <source>
        <dbReference type="ARBA" id="ARBA00003535"/>
    </source>
</evidence>
<evidence type="ECO:0000256" key="4">
    <source>
        <dbReference type="ARBA" id="ARBA00022643"/>
    </source>
</evidence>